<name>A0A1K2HSE2_9NEIS</name>
<protein>
    <submittedName>
        <fullName evidence="2">Uncharacterized conserved protein</fullName>
    </submittedName>
</protein>
<organism evidence="2 3">
    <name type="scientific">Chitinimonas taiwanensis DSM 18899</name>
    <dbReference type="NCBI Taxonomy" id="1121279"/>
    <lineage>
        <taxon>Bacteria</taxon>
        <taxon>Pseudomonadati</taxon>
        <taxon>Pseudomonadota</taxon>
        <taxon>Betaproteobacteria</taxon>
        <taxon>Neisseriales</taxon>
        <taxon>Chitinibacteraceae</taxon>
        <taxon>Chitinimonas</taxon>
    </lineage>
</organism>
<feature type="signal peptide" evidence="1">
    <location>
        <begin position="1"/>
        <end position="23"/>
    </location>
</feature>
<dbReference type="Proteomes" id="UP000186513">
    <property type="component" value="Unassembled WGS sequence"/>
</dbReference>
<accession>A0A1K2HSE2</accession>
<dbReference type="EMBL" id="FPKR01000017">
    <property type="protein sequence ID" value="SFZ79465.1"/>
    <property type="molecule type" value="Genomic_DNA"/>
</dbReference>
<dbReference type="AlphaFoldDB" id="A0A1K2HSE2"/>
<evidence type="ECO:0000313" key="3">
    <source>
        <dbReference type="Proteomes" id="UP000186513"/>
    </source>
</evidence>
<dbReference type="OrthoDB" id="8639774at2"/>
<evidence type="ECO:0000313" key="2">
    <source>
        <dbReference type="EMBL" id="SFZ79465.1"/>
    </source>
</evidence>
<keyword evidence="3" id="KW-1185">Reference proteome</keyword>
<dbReference type="InterPro" id="IPR025737">
    <property type="entry name" value="FApF"/>
</dbReference>
<proteinExistence type="predicted"/>
<reference evidence="2 3" key="1">
    <citation type="submission" date="2016-11" db="EMBL/GenBank/DDBJ databases">
        <authorList>
            <person name="Jaros S."/>
            <person name="Januszkiewicz K."/>
            <person name="Wedrychowicz H."/>
        </authorList>
    </citation>
    <scope>NUCLEOTIDE SEQUENCE [LARGE SCALE GENOMIC DNA]</scope>
    <source>
        <strain evidence="2 3">DSM 18899</strain>
    </source>
</reference>
<sequence>MHKQQSVKWFLLLAMALPATVHATERNQLRSLPGLPGFDLTAPLLPGMYLQANYQHYAADKLLGDDGKVAVSATPQPGLSARLDGKVRADVLALRGTWLSEMRVGESGKFGTSITVPLAKTKLTLSPTLIGGPAAPGVEAAIAAQAASMSGERSGVGDIEIAPFVDFQSDESRTTLALAVVAPTGKYDKQSPVNIGAGKFWTLRPIVTLAHVYENGVEVGARTSYSINGKNSDTDYRSGQYLQSDLSALYAVNDSLKMGMAGYVIYQTTDDKGPGAPDNGNRARVFGLGPSISWQAESGQWALESKYIEEFGVRNRPEGGTFWARLFVRIN</sequence>
<evidence type="ECO:0000256" key="1">
    <source>
        <dbReference type="SAM" id="SignalP"/>
    </source>
</evidence>
<feature type="chain" id="PRO_5009678526" evidence="1">
    <location>
        <begin position="24"/>
        <end position="331"/>
    </location>
</feature>
<keyword evidence="1" id="KW-0732">Signal</keyword>
<dbReference type="Pfam" id="PF13557">
    <property type="entry name" value="Phenol_MetA_deg"/>
    <property type="match status" value="1"/>
</dbReference>
<gene>
    <name evidence="2" type="ORF">SAMN02745887_03647</name>
</gene>